<dbReference type="InterPro" id="IPR038989">
    <property type="entry name" value="UbiJ"/>
</dbReference>
<feature type="coiled-coil region" evidence="2">
    <location>
        <begin position="185"/>
        <end position="219"/>
    </location>
</feature>
<dbReference type="HAMAP" id="MF_02215">
    <property type="entry name" value="UbiJ"/>
    <property type="match status" value="1"/>
</dbReference>
<dbReference type="PANTHER" id="PTHR38693">
    <property type="entry name" value="UBIQUINONE BIOSYNTHESIS PROTEIN UBIJ"/>
    <property type="match status" value="1"/>
</dbReference>
<evidence type="ECO:0000256" key="2">
    <source>
        <dbReference type="SAM" id="Coils"/>
    </source>
</evidence>
<comment type="function">
    <text evidence="1">Required for ubiquinone (coenzyme Q) biosynthesis. Binds hydrophobic ubiquinone biosynthetic intermediates via its SCP2 domain and is essential for the stability of the Ubi complex. May constitute a docking platform where Ubi enzymes assemble and access their SCP2-bound polyprenyl substrates.</text>
</comment>
<dbReference type="GO" id="GO:0005737">
    <property type="term" value="C:cytoplasm"/>
    <property type="evidence" value="ECO:0007669"/>
    <property type="project" value="UniProtKB-SubCell"/>
</dbReference>
<keyword evidence="1" id="KW-0831">Ubiquinone biosynthesis</keyword>
<proteinExistence type="inferred from homology"/>
<evidence type="ECO:0000256" key="1">
    <source>
        <dbReference type="HAMAP-Rule" id="MF_02215"/>
    </source>
</evidence>
<keyword evidence="1" id="KW-0963">Cytoplasm</keyword>
<sequence length="228" mass="26230">MFSGPFPSPLALLPQPVTAVGLGVTLNLFFKRYPELKERLSELGGKLFHFEVEDLDQSFYMVVEQDGHVRIHTYSDDPINVTMSGNSQAFIQLLFNVKDPDSLFFARKLKMSGETETGLHFKNILDNVEIDWERELSFVMGDMGARMANRVGTRLRDFMQDQRDGLEESTDEWLDSQEMPRRNDIDNLSDATEALVESVEKVERRIHRMENRLKIRQSDLPSGQIVDT</sequence>
<feature type="domain" description="SCP2" evidence="3">
    <location>
        <begin position="26"/>
        <end position="126"/>
    </location>
</feature>
<comment type="subcellular location">
    <subcellularLocation>
        <location evidence="1">Cytoplasm</location>
    </subcellularLocation>
</comment>
<evidence type="ECO:0000259" key="3">
    <source>
        <dbReference type="Pfam" id="PF02036"/>
    </source>
</evidence>
<gene>
    <name evidence="1" type="primary">ubiJ</name>
    <name evidence="4" type="ORF">MAGMO_3212</name>
</gene>
<name>A0A1S7LK56_MAGMO</name>
<evidence type="ECO:0000313" key="4">
    <source>
        <dbReference type="EMBL" id="CRH07352.1"/>
    </source>
</evidence>
<dbReference type="AlphaFoldDB" id="A0A1S7LK56"/>
<protein>
    <recommendedName>
        <fullName evidence="1">Ubiquinone biosynthesis accessory factor UbiJ</fullName>
    </recommendedName>
</protein>
<organism evidence="4">
    <name type="scientific">Magnetococcus massalia (strain MO-1)</name>
    <dbReference type="NCBI Taxonomy" id="451514"/>
    <lineage>
        <taxon>Bacteria</taxon>
        <taxon>Pseudomonadati</taxon>
        <taxon>Pseudomonadota</taxon>
        <taxon>Magnetococcia</taxon>
        <taxon>Magnetococcales</taxon>
        <taxon>Magnetococcaceae</taxon>
        <taxon>Magnetococcus</taxon>
    </lineage>
</organism>
<dbReference type="Gene3D" id="3.30.1050.10">
    <property type="entry name" value="SCP2 sterol-binding domain"/>
    <property type="match status" value="1"/>
</dbReference>
<dbReference type="InterPro" id="IPR036527">
    <property type="entry name" value="SCP2_sterol-bd_dom_sf"/>
</dbReference>
<dbReference type="EMBL" id="LO017727">
    <property type="protein sequence ID" value="CRH07352.1"/>
    <property type="molecule type" value="Genomic_DNA"/>
</dbReference>
<dbReference type="GO" id="GO:0006744">
    <property type="term" value="P:ubiquinone biosynthetic process"/>
    <property type="evidence" value="ECO:0007669"/>
    <property type="project" value="UniProtKB-UniRule"/>
</dbReference>
<dbReference type="SUPFAM" id="SSF55718">
    <property type="entry name" value="SCP-like"/>
    <property type="match status" value="1"/>
</dbReference>
<dbReference type="Pfam" id="PF02036">
    <property type="entry name" value="SCP2"/>
    <property type="match status" value="1"/>
</dbReference>
<comment type="pathway">
    <text evidence="1">Cofactor biosynthesis; ubiquinone biosynthesis.</text>
</comment>
<dbReference type="UniPathway" id="UPA00232"/>
<comment type="similarity">
    <text evidence="1">Belongs to the UbiJ family.</text>
</comment>
<dbReference type="InterPro" id="IPR003033">
    <property type="entry name" value="SCP2_sterol-bd_dom"/>
</dbReference>
<accession>A0A1S7LK56</accession>
<reference evidence="4" key="1">
    <citation type="submission" date="2015-04" db="EMBL/GenBank/DDBJ databases">
        <authorList>
            <person name="Syromyatnikov M.Y."/>
            <person name="Popov V.N."/>
        </authorList>
    </citation>
    <scope>NUCLEOTIDE SEQUENCE</scope>
    <source>
        <strain evidence="4">MO-1</strain>
    </source>
</reference>
<keyword evidence="2" id="KW-0175">Coiled coil</keyword>
<dbReference type="PANTHER" id="PTHR38693:SF1">
    <property type="entry name" value="UBIQUINONE BIOSYNTHESIS ACCESSORY FACTOR UBIJ"/>
    <property type="match status" value="1"/>
</dbReference>